<dbReference type="PANTHER" id="PTHR13355">
    <property type="entry name" value="GLUCOSAMINE 6-PHOSPHATE N-ACETYLTRANSFERASE"/>
    <property type="match status" value="1"/>
</dbReference>
<evidence type="ECO:0000256" key="1">
    <source>
        <dbReference type="SAM" id="MobiDB-lite"/>
    </source>
</evidence>
<feature type="domain" description="N-acetyltransferase" evidence="2">
    <location>
        <begin position="340"/>
        <end position="442"/>
    </location>
</feature>
<accession>A0A9W6EXU8</accession>
<feature type="region of interest" description="Disordered" evidence="1">
    <location>
        <begin position="118"/>
        <end position="335"/>
    </location>
</feature>
<feature type="compositionally biased region" description="Basic and acidic residues" evidence="1">
    <location>
        <begin position="136"/>
        <end position="145"/>
    </location>
</feature>
<feature type="compositionally biased region" description="Low complexity" evidence="1">
    <location>
        <begin position="124"/>
        <end position="134"/>
    </location>
</feature>
<dbReference type="InterPro" id="IPR039143">
    <property type="entry name" value="GNPNAT1-like"/>
</dbReference>
<dbReference type="GO" id="GO:0008080">
    <property type="term" value="F:N-acetyltransferase activity"/>
    <property type="evidence" value="ECO:0007669"/>
    <property type="project" value="TreeGrafter"/>
</dbReference>
<feature type="compositionally biased region" description="Low complexity" evidence="1">
    <location>
        <begin position="321"/>
        <end position="334"/>
    </location>
</feature>
<keyword evidence="4" id="KW-1185">Reference proteome</keyword>
<dbReference type="SUPFAM" id="SSF55729">
    <property type="entry name" value="Acyl-CoA N-acyltransferases (Nat)"/>
    <property type="match status" value="1"/>
</dbReference>
<evidence type="ECO:0000313" key="3">
    <source>
        <dbReference type="EMBL" id="GLC48809.1"/>
    </source>
</evidence>
<dbReference type="AlphaFoldDB" id="A0A9W6EXU8"/>
<evidence type="ECO:0000313" key="4">
    <source>
        <dbReference type="Proteomes" id="UP001165080"/>
    </source>
</evidence>
<name>A0A9W6EXU8_9CHLO</name>
<protein>
    <recommendedName>
        <fullName evidence="2">N-acetyltransferase domain-containing protein</fullName>
    </recommendedName>
</protein>
<comment type="caution">
    <text evidence="3">The sequence shown here is derived from an EMBL/GenBank/DDBJ whole genome shotgun (WGS) entry which is preliminary data.</text>
</comment>
<dbReference type="PROSITE" id="PS51186">
    <property type="entry name" value="GNAT"/>
    <property type="match status" value="1"/>
</dbReference>
<dbReference type="InterPro" id="IPR000182">
    <property type="entry name" value="GNAT_dom"/>
</dbReference>
<dbReference type="InterPro" id="IPR016181">
    <property type="entry name" value="Acyl_CoA_acyltransferase"/>
</dbReference>
<proteinExistence type="predicted"/>
<sequence>MRSSRGTAGRRACVCKAQWNVHGNSTRSKSYPPLTYSINRQDVTGAELGMLLAASHTDAMVGPGAIPLCRQYYSYWRSPEGLHHAAKLEVALRRSVACVACFTTWDVYGEAAADQGGGNVVGESQQAPASQSPSGSRRDQERQRDQPQQAWQWQPQEEECALTAAQHERQREQGRARARGSGLPPSSAGSAAASSSPSSSSSPDGGRPAAAVNSSSSSSSSSPFALSSSSSWPSSSSSSSSSASSASLPRASASQGGPGSKPPPPSGVPDMDWNWLLPSGGSNRSNSGRGGDGDGGGRDSAGGGGSWPSASAQQQHHHQHQWQWPGASSSSSSRAPRRSLIGFARAAGDNSLVATIYDVAVHPAVRGQGIGRRLVKLLVQQVQSRSVYDIGAVTPAATVGFWERCSFDDDREGSTFMTFMGHRPAGRPSGLHLAGGEAVSAATQQHLESYPDFGAPRSPQELLEGAELGFWDAAQRSESLQNLLAAKLQRLKEAEAQAGLRGSVGRWGQAGGDGRVRWGAARSRGVATRSFPE</sequence>
<dbReference type="Pfam" id="PF00583">
    <property type="entry name" value="Acetyltransf_1"/>
    <property type="match status" value="1"/>
</dbReference>
<organism evidence="3 4">
    <name type="scientific">Pleodorina starrii</name>
    <dbReference type="NCBI Taxonomy" id="330485"/>
    <lineage>
        <taxon>Eukaryota</taxon>
        <taxon>Viridiplantae</taxon>
        <taxon>Chlorophyta</taxon>
        <taxon>core chlorophytes</taxon>
        <taxon>Chlorophyceae</taxon>
        <taxon>CS clade</taxon>
        <taxon>Chlamydomonadales</taxon>
        <taxon>Volvocaceae</taxon>
        <taxon>Pleodorina</taxon>
    </lineage>
</organism>
<feature type="compositionally biased region" description="Low complexity" evidence="1">
    <location>
        <begin position="179"/>
        <end position="255"/>
    </location>
</feature>
<feature type="compositionally biased region" description="Low complexity" evidence="1">
    <location>
        <begin position="146"/>
        <end position="155"/>
    </location>
</feature>
<dbReference type="PANTHER" id="PTHR13355:SF15">
    <property type="entry name" value="GCN5-RELATED N-ACETYLTRANSFERASE 3, CHLOROPLASTIC"/>
    <property type="match status" value="1"/>
</dbReference>
<dbReference type="Proteomes" id="UP001165080">
    <property type="component" value="Unassembled WGS sequence"/>
</dbReference>
<dbReference type="EMBL" id="BRXU01000002">
    <property type="protein sequence ID" value="GLC48809.1"/>
    <property type="molecule type" value="Genomic_DNA"/>
</dbReference>
<feature type="compositionally biased region" description="Basic and acidic residues" evidence="1">
    <location>
        <begin position="166"/>
        <end position="175"/>
    </location>
</feature>
<reference evidence="3 4" key="1">
    <citation type="journal article" date="2023" name="Commun. Biol.">
        <title>Reorganization of the ancestral sex-determining regions during the evolution of trioecy in Pleodorina starrii.</title>
        <authorList>
            <person name="Takahashi K."/>
            <person name="Suzuki S."/>
            <person name="Kawai-Toyooka H."/>
            <person name="Yamamoto K."/>
            <person name="Hamaji T."/>
            <person name="Ootsuki R."/>
            <person name="Yamaguchi H."/>
            <person name="Kawachi M."/>
            <person name="Higashiyama T."/>
            <person name="Nozaki H."/>
        </authorList>
    </citation>
    <scope>NUCLEOTIDE SEQUENCE [LARGE SCALE GENOMIC DNA]</scope>
    <source>
        <strain evidence="3 4">NIES-4479</strain>
    </source>
</reference>
<dbReference type="CDD" id="cd04301">
    <property type="entry name" value="NAT_SF"/>
    <property type="match status" value="1"/>
</dbReference>
<dbReference type="Gene3D" id="3.40.630.30">
    <property type="match status" value="1"/>
</dbReference>
<gene>
    <name evidence="3" type="primary">PLEST005833</name>
    <name evidence="3" type="ORF">PLESTB_000151100</name>
</gene>
<evidence type="ECO:0000259" key="2">
    <source>
        <dbReference type="PROSITE" id="PS51186"/>
    </source>
</evidence>